<feature type="compositionally biased region" description="Polar residues" evidence="2">
    <location>
        <begin position="1380"/>
        <end position="1400"/>
    </location>
</feature>
<feature type="compositionally biased region" description="Polar residues" evidence="2">
    <location>
        <begin position="1183"/>
        <end position="1211"/>
    </location>
</feature>
<feature type="compositionally biased region" description="Acidic residues" evidence="2">
    <location>
        <begin position="682"/>
        <end position="693"/>
    </location>
</feature>
<feature type="compositionally biased region" description="Low complexity" evidence="2">
    <location>
        <begin position="526"/>
        <end position="544"/>
    </location>
</feature>
<feature type="compositionally biased region" description="Polar residues" evidence="2">
    <location>
        <begin position="1294"/>
        <end position="1310"/>
    </location>
</feature>
<feature type="compositionally biased region" description="Basic and acidic residues" evidence="2">
    <location>
        <begin position="655"/>
        <end position="667"/>
    </location>
</feature>
<proteinExistence type="predicted"/>
<keyword evidence="4" id="KW-1185">Reference proteome</keyword>
<evidence type="ECO:0000313" key="3">
    <source>
        <dbReference type="EMBL" id="OCL04457.1"/>
    </source>
</evidence>
<feature type="compositionally biased region" description="Polar residues" evidence="2">
    <location>
        <begin position="1344"/>
        <end position="1362"/>
    </location>
</feature>
<dbReference type="Pfam" id="PF08580">
    <property type="entry name" value="KAR9"/>
    <property type="match status" value="2"/>
</dbReference>
<feature type="compositionally biased region" description="Low complexity" evidence="2">
    <location>
        <begin position="1224"/>
        <end position="1238"/>
    </location>
</feature>
<feature type="compositionally biased region" description="Low complexity" evidence="2">
    <location>
        <begin position="564"/>
        <end position="581"/>
    </location>
</feature>
<dbReference type="OrthoDB" id="5559380at2759"/>
<sequence length="1446" mass="160199">MAEDTLPSPIERPGSPSPWVSPSLAISSCPQLDRSVSTGSSVSSISGRSSSSRLSDSGIPGRRRGYMRPQATVFAQSARHRESVMNLGTIAHLQYYFARTGLLDGKGAQLAKARKISGTVSCPATPTSETPNNLSYLSLSTADKEPTYDGSGLTLEDSHHGDGLVESPIDQEDASSSWEDYQEPMMLPPTVSTYKNTPVYVPPPPDMVVLRRELLEAIEDALKVLKELDKGQAAGLEKDGTAAESESQGWYEIQGLHLLDIVTLAIRAAKNYYTAHERPQRLYSIKSERRIRSELYQVLDVLKRMASRNFTGGVKLGERESITSWALSICQLLETEEEKERLEQEERERWSWREGDWSGKEREREWLFLRSFDPNPEQLPAWTEPSEGTQLPTPFLQALQNGLRLIHLHNELVNKSRRHFEEIKTYHTDTAKPYRCAENLRYWIKAAELRWDVKLNVDVMGVVHGTDEVAWRKFDRALLAWSKGVREEIISEWKEQRKASQKKTPTLRIDAGLQPESIRSSMTARSPASQPLTTLTTPQPASPSDASPKRSQRGRPLSHVELFTSTPTHPTDTPDNATDTPLDGRRIVRKPSPGLLARMKLLDIRNKSRVVSSPLRELDSLHRDSSIRIQRRGSAWSGPHPGLVPQLTGDSVPAMDRDPLSSFESDHSSVVSTSDRIVPSDSEQDDTPDAIEEDTQKYRLPDISRTKKQDSSRAPTPPPKDPPRNSQTSTLDGSDTGGQIDVAAYFARRSHIARANSIYTLSRVSFTNQIQQLTSISLPPASSLSSSISAIPTSTAAGRALHDAAGQIKLWMAKASEVLSGLDAEDDVEWAAAAGREGLAEVDTAIGRFESLVTVYITAIEELQSRPDISALPSKDLQRLVGQMDEIMRDWQKIKQTLKGIKGQVEIAMEWEELWNTVLGEIGLEIENLSRLVFEMEERRHRAISESVSESAEKFDIAELETIVEETPRQARVNNRFSLPPTFSVSSPISPIPQIEKENSKLLALFARMQPLRASLDFLPMRLSSFQARGSKVFPTACEELNRRKEVLEAQEKKLEADADALREELGEDKWVHSFRQAGSKALAMWNSLTKSIQKLQQAIEEGDDEKLGNRISTYKDKREHYPPPMRRHRSTDVRQKMDAILEDFNSNRKLRDSVSTVFSARTEHSISPASSVILMSRKSSDHGPSTPNAGNKSRQGSFASSKSSVPTSRSHIPRKSLGSRLDSIPSSAPSRVSSNTPTSSPRWNTSTNLNDTIIGHNFKPLSATTPSPHRKLTPPRTLRSVSSHSAIPVPSPLSRTSELSPPSASTLVRPSSTTPSQQPPTHKRPPLSHLPSTPLRHAGASSRALSSSFNMANHSGSNRRLSTMVEPAGPEEAAEESPTSKPKASRPSSVANNRRSSMLPQPKGRTYSGTGRDSCMGAGRDSRIAGRNASMSGIMMGEDKPRWRS</sequence>
<feature type="compositionally biased region" description="Low complexity" evidence="2">
    <location>
        <begin position="1311"/>
        <end position="1321"/>
    </location>
</feature>
<feature type="compositionally biased region" description="Basic and acidic residues" evidence="2">
    <location>
        <begin position="694"/>
        <end position="711"/>
    </location>
</feature>
<dbReference type="GO" id="GO:0005938">
    <property type="term" value="C:cell cortex"/>
    <property type="evidence" value="ECO:0007669"/>
    <property type="project" value="TreeGrafter"/>
</dbReference>
<protein>
    <submittedName>
        <fullName evidence="3">KAR9-domain-containing protein</fullName>
    </submittedName>
</protein>
<dbReference type="InterPro" id="IPR036872">
    <property type="entry name" value="CH_dom_sf"/>
</dbReference>
<feature type="region of interest" description="Disordered" evidence="2">
    <location>
        <begin position="1"/>
        <end position="67"/>
    </location>
</feature>
<dbReference type="GO" id="GO:0051293">
    <property type="term" value="P:establishment of spindle localization"/>
    <property type="evidence" value="ECO:0007669"/>
    <property type="project" value="TreeGrafter"/>
</dbReference>
<feature type="coiled-coil region" evidence="1">
    <location>
        <begin position="1038"/>
        <end position="1065"/>
    </location>
</feature>
<feature type="compositionally biased region" description="Polar residues" evidence="2">
    <location>
        <begin position="1239"/>
        <end position="1252"/>
    </location>
</feature>
<feature type="region of interest" description="Disordered" evidence="2">
    <location>
        <begin position="1178"/>
        <end position="1446"/>
    </location>
</feature>
<reference evidence="3 4" key="1">
    <citation type="journal article" date="2016" name="Nat. Commun.">
        <title>Ectomycorrhizal ecology is imprinted in the genome of the dominant symbiotic fungus Cenococcum geophilum.</title>
        <authorList>
            <consortium name="DOE Joint Genome Institute"/>
            <person name="Peter M."/>
            <person name="Kohler A."/>
            <person name="Ohm R.A."/>
            <person name="Kuo A."/>
            <person name="Krutzmann J."/>
            <person name="Morin E."/>
            <person name="Arend M."/>
            <person name="Barry K.W."/>
            <person name="Binder M."/>
            <person name="Choi C."/>
            <person name="Clum A."/>
            <person name="Copeland A."/>
            <person name="Grisel N."/>
            <person name="Haridas S."/>
            <person name="Kipfer T."/>
            <person name="LaButti K."/>
            <person name="Lindquist E."/>
            <person name="Lipzen A."/>
            <person name="Maire R."/>
            <person name="Meier B."/>
            <person name="Mihaltcheva S."/>
            <person name="Molinier V."/>
            <person name="Murat C."/>
            <person name="Poggeler S."/>
            <person name="Quandt C.A."/>
            <person name="Sperisen C."/>
            <person name="Tritt A."/>
            <person name="Tisserant E."/>
            <person name="Crous P.W."/>
            <person name="Henrissat B."/>
            <person name="Nehls U."/>
            <person name="Egli S."/>
            <person name="Spatafora J.W."/>
            <person name="Grigoriev I.V."/>
            <person name="Martin F.M."/>
        </authorList>
    </citation>
    <scope>NUCLEOTIDE SEQUENCE [LARGE SCALE GENOMIC DNA]</scope>
    <source>
        <strain evidence="3 4">CBS 207.34</strain>
    </source>
</reference>
<feature type="region of interest" description="Disordered" evidence="2">
    <location>
        <begin position="494"/>
        <end position="588"/>
    </location>
</feature>
<name>A0A8E2JPC8_9PEZI</name>
<gene>
    <name evidence="3" type="ORF">AOQ84DRAFT_433474</name>
</gene>
<dbReference type="GO" id="GO:0043332">
    <property type="term" value="C:mating projection tip"/>
    <property type="evidence" value="ECO:0007669"/>
    <property type="project" value="TreeGrafter"/>
</dbReference>
<feature type="compositionally biased region" description="Polar residues" evidence="2">
    <location>
        <begin position="724"/>
        <end position="733"/>
    </location>
</feature>
<dbReference type="PANTHER" id="PTHR37271:SF1">
    <property type="entry name" value="KARYOGAMY PROTEIN KAR9"/>
    <property type="match status" value="1"/>
</dbReference>
<evidence type="ECO:0000256" key="2">
    <source>
        <dbReference type="SAM" id="MobiDB-lite"/>
    </source>
</evidence>
<feature type="compositionally biased region" description="Low complexity" evidence="2">
    <location>
        <begin position="32"/>
        <end position="59"/>
    </location>
</feature>
<evidence type="ECO:0000313" key="4">
    <source>
        <dbReference type="Proteomes" id="UP000250140"/>
    </source>
</evidence>
<dbReference type="GO" id="GO:0005816">
    <property type="term" value="C:spindle pole body"/>
    <property type="evidence" value="ECO:0007669"/>
    <property type="project" value="TreeGrafter"/>
</dbReference>
<feature type="region of interest" description="Disordered" evidence="2">
    <location>
        <begin position="630"/>
        <end position="738"/>
    </location>
</feature>
<accession>A0A8E2JPC8</accession>
<feature type="compositionally biased region" description="Polar residues" evidence="2">
    <location>
        <begin position="18"/>
        <end position="30"/>
    </location>
</feature>
<dbReference type="InterPro" id="IPR013889">
    <property type="entry name" value="Karyogamy_KAR9"/>
</dbReference>
<evidence type="ECO:0000256" key="1">
    <source>
        <dbReference type="SAM" id="Coils"/>
    </source>
</evidence>
<dbReference type="SUPFAM" id="SSF47576">
    <property type="entry name" value="Calponin-homology domain, CH-domain"/>
    <property type="match status" value="1"/>
</dbReference>
<dbReference type="GO" id="GO:0030473">
    <property type="term" value="P:nuclear migration along microtubule"/>
    <property type="evidence" value="ECO:0007669"/>
    <property type="project" value="TreeGrafter"/>
</dbReference>
<organism evidence="3 4">
    <name type="scientific">Glonium stellatum</name>
    <dbReference type="NCBI Taxonomy" id="574774"/>
    <lineage>
        <taxon>Eukaryota</taxon>
        <taxon>Fungi</taxon>
        <taxon>Dikarya</taxon>
        <taxon>Ascomycota</taxon>
        <taxon>Pezizomycotina</taxon>
        <taxon>Dothideomycetes</taxon>
        <taxon>Pleosporomycetidae</taxon>
        <taxon>Gloniales</taxon>
        <taxon>Gloniaceae</taxon>
        <taxon>Glonium</taxon>
    </lineage>
</organism>
<dbReference type="Proteomes" id="UP000250140">
    <property type="component" value="Unassembled WGS sequence"/>
</dbReference>
<dbReference type="PANTHER" id="PTHR37271">
    <property type="entry name" value="KARYOGAMY PROTEIN KAR9"/>
    <property type="match status" value="1"/>
</dbReference>
<dbReference type="GO" id="GO:0031578">
    <property type="term" value="P:mitotic spindle orientation checkpoint signaling"/>
    <property type="evidence" value="ECO:0007669"/>
    <property type="project" value="TreeGrafter"/>
</dbReference>
<keyword evidence="1" id="KW-0175">Coiled coil</keyword>
<dbReference type="EMBL" id="KV750505">
    <property type="protein sequence ID" value="OCL04457.1"/>
    <property type="molecule type" value="Genomic_DNA"/>
</dbReference>